<dbReference type="AlphaFoldDB" id="A0A240AM84"/>
<keyword evidence="2" id="KW-1185">Reference proteome</keyword>
<dbReference type="KEGG" id="sfj:SAMEA4384070_0404"/>
<dbReference type="GeneID" id="75025594"/>
<organism evidence="1 2">
    <name type="scientific">Serratia ficaria</name>
    <dbReference type="NCBI Taxonomy" id="61651"/>
    <lineage>
        <taxon>Bacteria</taxon>
        <taxon>Pseudomonadati</taxon>
        <taxon>Pseudomonadota</taxon>
        <taxon>Gammaproteobacteria</taxon>
        <taxon>Enterobacterales</taxon>
        <taxon>Yersiniaceae</taxon>
        <taxon>Serratia</taxon>
    </lineage>
</organism>
<name>A0A240AM84_SERFI</name>
<gene>
    <name evidence="1" type="ORF">SAMEA4384070_00404</name>
</gene>
<protein>
    <submittedName>
        <fullName evidence="1">Uncharacterized protein</fullName>
    </submittedName>
</protein>
<dbReference type="Proteomes" id="UP000215134">
    <property type="component" value="Chromosome 1"/>
</dbReference>
<dbReference type="OrthoDB" id="6637710at2"/>
<dbReference type="RefSeq" id="WP_095095368.1">
    <property type="nucleotide sequence ID" value="NZ_CAMIQD010000003.1"/>
</dbReference>
<evidence type="ECO:0000313" key="2">
    <source>
        <dbReference type="Proteomes" id="UP000215134"/>
    </source>
</evidence>
<proteinExistence type="predicted"/>
<reference evidence="1 2" key="1">
    <citation type="submission" date="2017-06" db="EMBL/GenBank/DDBJ databases">
        <authorList>
            <consortium name="Pathogen Informatics"/>
        </authorList>
    </citation>
    <scope>NUCLEOTIDE SEQUENCE [LARGE SCALE GENOMIC DNA]</scope>
    <source>
        <strain evidence="1 2">NCTC12148</strain>
    </source>
</reference>
<evidence type="ECO:0000313" key="1">
    <source>
        <dbReference type="EMBL" id="SNV84527.1"/>
    </source>
</evidence>
<sequence>MSVLSLWPSQPELSFIDRLCACWRRIYPGHPGAEDVIDTEWFTNETRNVSCKAIIFPRESGGWCATFMSRTGYSKRDFSYSLNSFTQIFSSRIEAVRAAEQLAKQFVHLRHRYHHGAQQLACKPAA</sequence>
<dbReference type="EMBL" id="LT906479">
    <property type="protein sequence ID" value="SNV84527.1"/>
    <property type="molecule type" value="Genomic_DNA"/>
</dbReference>
<accession>A0A240AM84</accession>